<evidence type="ECO:0000313" key="1">
    <source>
        <dbReference type="EMBL" id="KAI5674893.1"/>
    </source>
</evidence>
<keyword evidence="2" id="KW-1185">Reference proteome</keyword>
<proteinExistence type="predicted"/>
<name>A0ACC0BQU6_CATRO</name>
<dbReference type="EMBL" id="CM044702">
    <property type="protein sequence ID" value="KAI5674893.1"/>
    <property type="molecule type" value="Genomic_DNA"/>
</dbReference>
<evidence type="ECO:0000313" key="2">
    <source>
        <dbReference type="Proteomes" id="UP001060085"/>
    </source>
</evidence>
<protein>
    <submittedName>
        <fullName evidence="1">Uncharacterized protein</fullName>
    </submittedName>
</protein>
<organism evidence="1 2">
    <name type="scientific">Catharanthus roseus</name>
    <name type="common">Madagascar periwinkle</name>
    <name type="synonym">Vinca rosea</name>
    <dbReference type="NCBI Taxonomy" id="4058"/>
    <lineage>
        <taxon>Eukaryota</taxon>
        <taxon>Viridiplantae</taxon>
        <taxon>Streptophyta</taxon>
        <taxon>Embryophyta</taxon>
        <taxon>Tracheophyta</taxon>
        <taxon>Spermatophyta</taxon>
        <taxon>Magnoliopsida</taxon>
        <taxon>eudicotyledons</taxon>
        <taxon>Gunneridae</taxon>
        <taxon>Pentapetalae</taxon>
        <taxon>asterids</taxon>
        <taxon>lamiids</taxon>
        <taxon>Gentianales</taxon>
        <taxon>Apocynaceae</taxon>
        <taxon>Rauvolfioideae</taxon>
        <taxon>Vinceae</taxon>
        <taxon>Catharanthinae</taxon>
        <taxon>Catharanthus</taxon>
    </lineage>
</organism>
<dbReference type="Proteomes" id="UP001060085">
    <property type="component" value="Linkage Group LG02"/>
</dbReference>
<sequence>MSKRKFGFEGFGINRQPTYNFERSQAPQRLYVPTSSRSGGHDNYEDTDLDNIDYDDRDADNNNDDNNNDNNNGAPDSDEVDPLDAFMEGIHEEMRAAPPPKPKDKMDKYRDDEEDDPMESFLKAKKDVGLQLAADALHAGYNSDEEVYAAAKAVDAGLIEYDSDDNPIILDKKRIEPIPALDHSSIDYEPFNKDFYEETPSISGMNEQEVADYRKSLAIRVSGFDVPRPVKTFEDCGFSVELMKAISKQAYEKPTSIQCQALPIVLSGRDIIGIAKTGSGKTAAFVLPMIVHIMDQPEVVKEEGPIGVICAPTRELAHQIYIEAKKFSKSHGIRVSAVYGGMSKLDQFKELKAGCEIVVATPGRLIDLLKMKALTMQRTTYLVLDEADRMFDLGFEPQIRSIVGQIRPDRQTLLFSATMPRKVEKLAREILSDPVRVTVGEVGMANEDITQVVQVIPSDAEKLPWLLEKLPGLIDDGDVLVFASKKATVDDLESQLAQKGFKIASLHGDKDQASRMEILQKFKSGTYHVLIATDVAARGLDIKSIKSVVNFDIAKDMDMHVHRIGRTGRAGDKDGTAYTLITQKEARFAGELVNSLIAAGQNVSSELMDLAMKDGKFRSKRDARKGGGKKARGKGGSGRGVRGVDFGLGIGYNPDPNSTSSSNAPPSQTGVVNPLRTGTGTGMAQFKSKFVSASSNSQNQGVNSSSSMYARVLPGFVAGGTIGGDTRTASVVSSTNAGAFSTGNTSMPNARETKNPKNLESSRERPRERRRPSGWDR</sequence>
<gene>
    <name evidence="1" type="ORF">M9H77_05843</name>
</gene>
<accession>A0ACC0BQU6</accession>
<comment type="caution">
    <text evidence="1">The sequence shown here is derived from an EMBL/GenBank/DDBJ whole genome shotgun (WGS) entry which is preliminary data.</text>
</comment>
<reference evidence="2" key="1">
    <citation type="journal article" date="2023" name="Nat. Plants">
        <title>Single-cell RNA sequencing provides a high-resolution roadmap for understanding the multicellular compartmentation of specialized metabolism.</title>
        <authorList>
            <person name="Sun S."/>
            <person name="Shen X."/>
            <person name="Li Y."/>
            <person name="Li Y."/>
            <person name="Wang S."/>
            <person name="Li R."/>
            <person name="Zhang H."/>
            <person name="Shen G."/>
            <person name="Guo B."/>
            <person name="Wei J."/>
            <person name="Xu J."/>
            <person name="St-Pierre B."/>
            <person name="Chen S."/>
            <person name="Sun C."/>
        </authorList>
    </citation>
    <scope>NUCLEOTIDE SEQUENCE [LARGE SCALE GENOMIC DNA]</scope>
</reference>